<keyword evidence="3" id="KW-1185">Reference proteome</keyword>
<evidence type="ECO:0000256" key="1">
    <source>
        <dbReference type="SAM" id="Coils"/>
    </source>
</evidence>
<name>A0A8J2J6U2_9HEXA</name>
<keyword evidence="1" id="KW-0175">Coiled coil</keyword>
<comment type="caution">
    <text evidence="2">The sequence shown here is derived from an EMBL/GenBank/DDBJ whole genome shotgun (WGS) entry which is preliminary data.</text>
</comment>
<evidence type="ECO:0000313" key="2">
    <source>
        <dbReference type="EMBL" id="CAG7682546.1"/>
    </source>
</evidence>
<dbReference type="AlphaFoldDB" id="A0A8J2J6U2"/>
<accession>A0A8J2J6U2</accession>
<organism evidence="2 3">
    <name type="scientific">Allacma fusca</name>
    <dbReference type="NCBI Taxonomy" id="39272"/>
    <lineage>
        <taxon>Eukaryota</taxon>
        <taxon>Metazoa</taxon>
        <taxon>Ecdysozoa</taxon>
        <taxon>Arthropoda</taxon>
        <taxon>Hexapoda</taxon>
        <taxon>Collembola</taxon>
        <taxon>Symphypleona</taxon>
        <taxon>Sminthuridae</taxon>
        <taxon>Allacma</taxon>
    </lineage>
</organism>
<feature type="non-terminal residue" evidence="2">
    <location>
        <position position="1"/>
    </location>
</feature>
<feature type="coiled-coil region" evidence="1">
    <location>
        <begin position="2"/>
        <end position="29"/>
    </location>
</feature>
<dbReference type="EMBL" id="CAJVCH010017037">
    <property type="protein sequence ID" value="CAG7682546.1"/>
    <property type="molecule type" value="Genomic_DNA"/>
</dbReference>
<evidence type="ECO:0000313" key="3">
    <source>
        <dbReference type="Proteomes" id="UP000708208"/>
    </source>
</evidence>
<feature type="non-terminal residue" evidence="2">
    <location>
        <position position="63"/>
    </location>
</feature>
<reference evidence="2" key="1">
    <citation type="submission" date="2021-06" db="EMBL/GenBank/DDBJ databases">
        <authorList>
            <person name="Hodson N. C."/>
            <person name="Mongue J. A."/>
            <person name="Jaron S. K."/>
        </authorList>
    </citation>
    <scope>NUCLEOTIDE SEQUENCE</scope>
</reference>
<dbReference type="Proteomes" id="UP000708208">
    <property type="component" value="Unassembled WGS sequence"/>
</dbReference>
<proteinExistence type="predicted"/>
<gene>
    <name evidence="2" type="ORF">AFUS01_LOCUS2906</name>
</gene>
<protein>
    <submittedName>
        <fullName evidence="2">Uncharacterized protein</fullName>
    </submittedName>
</protein>
<sequence length="63" mass="7216">ILAFHEKALEFIEENAEELSLIKTSLEVNLLYLKDLLKRAADKYTKEVDATDAYSSRVDKAEI</sequence>